<organism evidence="3 4">
    <name type="scientific">Paxillus involutus ATCC 200175</name>
    <dbReference type="NCBI Taxonomy" id="664439"/>
    <lineage>
        <taxon>Eukaryota</taxon>
        <taxon>Fungi</taxon>
        <taxon>Dikarya</taxon>
        <taxon>Basidiomycota</taxon>
        <taxon>Agaricomycotina</taxon>
        <taxon>Agaricomycetes</taxon>
        <taxon>Agaricomycetidae</taxon>
        <taxon>Boletales</taxon>
        <taxon>Paxilineae</taxon>
        <taxon>Paxillaceae</taxon>
        <taxon>Paxillus</taxon>
    </lineage>
</organism>
<feature type="region of interest" description="Disordered" evidence="1">
    <location>
        <begin position="187"/>
        <end position="220"/>
    </location>
</feature>
<dbReference type="EMBL" id="KN819341">
    <property type="protein sequence ID" value="KIJ14625.1"/>
    <property type="molecule type" value="Genomic_DNA"/>
</dbReference>
<evidence type="ECO:0000313" key="4">
    <source>
        <dbReference type="Proteomes" id="UP000053647"/>
    </source>
</evidence>
<accession>A0A0C9TG52</accession>
<gene>
    <name evidence="3" type="ORF">PAXINDRAFT_99922</name>
</gene>
<feature type="domain" description="2-oxoglutarate dehydrogenase E1 component/KDG C-terminal" evidence="2">
    <location>
        <begin position="59"/>
        <end position="123"/>
    </location>
</feature>
<reference evidence="4" key="2">
    <citation type="submission" date="2015-01" db="EMBL/GenBank/DDBJ databases">
        <title>Evolutionary Origins and Diversification of the Mycorrhizal Mutualists.</title>
        <authorList>
            <consortium name="DOE Joint Genome Institute"/>
            <consortium name="Mycorrhizal Genomics Consortium"/>
            <person name="Kohler A."/>
            <person name="Kuo A."/>
            <person name="Nagy L.G."/>
            <person name="Floudas D."/>
            <person name="Copeland A."/>
            <person name="Barry K.W."/>
            <person name="Cichocki N."/>
            <person name="Veneault-Fourrey C."/>
            <person name="LaButti K."/>
            <person name="Lindquist E.A."/>
            <person name="Lipzen A."/>
            <person name="Lundell T."/>
            <person name="Morin E."/>
            <person name="Murat C."/>
            <person name="Riley R."/>
            <person name="Ohm R."/>
            <person name="Sun H."/>
            <person name="Tunlid A."/>
            <person name="Henrissat B."/>
            <person name="Grigoriev I.V."/>
            <person name="Hibbett D.S."/>
            <person name="Martin F."/>
        </authorList>
    </citation>
    <scope>NUCLEOTIDE SEQUENCE [LARGE SCALE GENOMIC DNA]</scope>
    <source>
        <strain evidence="4">ATCC 200175</strain>
    </source>
</reference>
<name>A0A0C9TG52_PAXIN</name>
<dbReference type="AlphaFoldDB" id="A0A0C9TG52"/>
<reference evidence="3 4" key="1">
    <citation type="submission" date="2014-06" db="EMBL/GenBank/DDBJ databases">
        <authorList>
            <consortium name="DOE Joint Genome Institute"/>
            <person name="Kuo A."/>
            <person name="Kohler A."/>
            <person name="Nagy L.G."/>
            <person name="Floudas D."/>
            <person name="Copeland A."/>
            <person name="Barry K.W."/>
            <person name="Cichocki N."/>
            <person name="Veneault-Fourrey C."/>
            <person name="LaButti K."/>
            <person name="Lindquist E.A."/>
            <person name="Lipzen A."/>
            <person name="Lundell T."/>
            <person name="Morin E."/>
            <person name="Murat C."/>
            <person name="Sun H."/>
            <person name="Tunlid A."/>
            <person name="Henrissat B."/>
            <person name="Grigoriev I.V."/>
            <person name="Hibbett D.S."/>
            <person name="Martin F."/>
            <person name="Nordberg H.P."/>
            <person name="Cantor M.N."/>
            <person name="Hua S.X."/>
        </authorList>
    </citation>
    <scope>NUCLEOTIDE SEQUENCE [LARGE SCALE GENOMIC DNA]</scope>
    <source>
        <strain evidence="3 4">ATCC 200175</strain>
    </source>
</reference>
<dbReference type="InterPro" id="IPR042179">
    <property type="entry name" value="KGD_C_sf"/>
</dbReference>
<proteinExistence type="predicted"/>
<evidence type="ECO:0000313" key="3">
    <source>
        <dbReference type="EMBL" id="KIJ14625.1"/>
    </source>
</evidence>
<sequence>MVPGTRFQPVLPDAHPPTDKITSPWSVEIFSTSSPGNVQHEDWRPRSAHILKPYTSSETTPEWLWVQEEPRNQGTRRRVQDRLGAVLSGLGVQGEVRYIGRREDAVPTTGTGKVYQAQQRAVIFVKHPVTASSRDTPWKLAAGDAIGEGDDDLNQESQVISQHGTWANGSTSRHNLGMDGHAQIRLANGRTKDPKGSQETLVRSEDETEAGAQSSCPGRRVNDVEHASCPFVVLTDLGGVARKMVHTYLGGDYHYAEREIRYEKEERHAGRGARFEDYKEGRSEQNIKEMNFGYPRLFALRTG</sequence>
<protein>
    <recommendedName>
        <fullName evidence="2">2-oxoglutarate dehydrogenase E1 component/KDG C-terminal domain-containing protein</fullName>
    </recommendedName>
</protein>
<dbReference type="Pfam" id="PF16870">
    <property type="entry name" value="OxoGdeHyase_C"/>
    <property type="match status" value="1"/>
</dbReference>
<dbReference type="HOGENOM" id="CLU_918600_0_0_1"/>
<keyword evidence="4" id="KW-1185">Reference proteome</keyword>
<dbReference type="InterPro" id="IPR031717">
    <property type="entry name" value="ODO-1/KGD_C"/>
</dbReference>
<feature type="region of interest" description="Disordered" evidence="1">
    <location>
        <begin position="1"/>
        <end position="23"/>
    </location>
</feature>
<dbReference type="Proteomes" id="UP000053647">
    <property type="component" value="Unassembled WGS sequence"/>
</dbReference>
<dbReference type="OrthoDB" id="413077at2759"/>
<dbReference type="Gene3D" id="3.40.50.11610">
    <property type="entry name" value="Multifunctional 2-oxoglutarate metabolism enzyme, C-terminal domain"/>
    <property type="match status" value="1"/>
</dbReference>
<evidence type="ECO:0000256" key="1">
    <source>
        <dbReference type="SAM" id="MobiDB-lite"/>
    </source>
</evidence>
<evidence type="ECO:0000259" key="2">
    <source>
        <dbReference type="Pfam" id="PF16870"/>
    </source>
</evidence>